<dbReference type="GO" id="GO:0004843">
    <property type="term" value="F:cysteine-type deubiquitinase activity"/>
    <property type="evidence" value="ECO:0007669"/>
    <property type="project" value="InterPro"/>
</dbReference>
<proteinExistence type="predicted"/>
<dbReference type="InterPro" id="IPR027417">
    <property type="entry name" value="P-loop_NTPase"/>
</dbReference>
<dbReference type="Gene3D" id="1.20.5.190">
    <property type="match status" value="2"/>
</dbReference>
<evidence type="ECO:0000313" key="4">
    <source>
        <dbReference type="Proteomes" id="UP000694388"/>
    </source>
</evidence>
<dbReference type="SUPFAM" id="SSF54001">
    <property type="entry name" value="Cysteine proteinases"/>
    <property type="match status" value="1"/>
</dbReference>
<reference evidence="3" key="1">
    <citation type="submission" date="2025-08" db="UniProtKB">
        <authorList>
            <consortium name="Ensembl"/>
        </authorList>
    </citation>
    <scope>IDENTIFICATION</scope>
</reference>
<evidence type="ECO:0000256" key="1">
    <source>
        <dbReference type="ARBA" id="ARBA00022737"/>
    </source>
</evidence>
<dbReference type="InterPro" id="IPR028889">
    <property type="entry name" value="USP"/>
</dbReference>
<organism evidence="3 4">
    <name type="scientific">Eptatretus burgeri</name>
    <name type="common">Inshore hagfish</name>
    <dbReference type="NCBI Taxonomy" id="7764"/>
    <lineage>
        <taxon>Eukaryota</taxon>
        <taxon>Metazoa</taxon>
        <taxon>Chordata</taxon>
        <taxon>Craniata</taxon>
        <taxon>Vertebrata</taxon>
        <taxon>Cyclostomata</taxon>
        <taxon>Myxini</taxon>
        <taxon>Myxiniformes</taxon>
        <taxon>Myxinidae</taxon>
        <taxon>Eptatretinae</taxon>
        <taxon>Eptatretus</taxon>
    </lineage>
</organism>
<evidence type="ECO:0000313" key="3">
    <source>
        <dbReference type="Ensembl" id="ENSEBUP00000015992.1"/>
    </source>
</evidence>
<sequence>MPECSGVDGSEVESKYMESYKKKVVITQAANRRYLVTKEMKKKKKNAAVLFQAAYRGYQVREEMKKQKNAAVILQATYRRYQVGKEMKELKKQKNAAVTIQATFRGYRVREEMKEQQNATTIQVKQPEKKPRGRRIVDLVKRCFGMKTEVTSKVFFPSLQLRLKWYIHCRIGIGLLHTENNILHCMLQCLAYTPPLANYFFSSNHNLTCLQTNNCLMCHMKHVVCTIFCHFKDMCTPAETVSHLKFIARHLKCKNQQDASTFLPFILEKLQESCLHGYEHLKNRYKDTTPIRQIFGGYICYQISSSCGCLSYVRKYKRSFHITLDKKYKSNFRSMLKTFFNRKIVRDINQFPCEM</sequence>
<dbReference type="InterPro" id="IPR000048">
    <property type="entry name" value="IQ_motif_EF-hand-BS"/>
</dbReference>
<dbReference type="SUPFAM" id="SSF52540">
    <property type="entry name" value="P-loop containing nucleoside triphosphate hydrolases"/>
    <property type="match status" value="1"/>
</dbReference>
<feature type="domain" description="USP" evidence="2">
    <location>
        <begin position="171"/>
        <end position="355"/>
    </location>
</feature>
<dbReference type="Proteomes" id="UP000694388">
    <property type="component" value="Unplaced"/>
</dbReference>
<dbReference type="InterPro" id="IPR001394">
    <property type="entry name" value="Peptidase_C19_UCH"/>
</dbReference>
<keyword evidence="4" id="KW-1185">Reference proteome</keyword>
<dbReference type="PROSITE" id="PS50235">
    <property type="entry name" value="USP_3"/>
    <property type="match status" value="1"/>
</dbReference>
<dbReference type="SMART" id="SM00015">
    <property type="entry name" value="IQ"/>
    <property type="match status" value="4"/>
</dbReference>
<dbReference type="PANTHER" id="PTHR22590">
    <property type="entry name" value="MYOSIN MOTOR DOMAIN-CONTAINING PROTEIN"/>
    <property type="match status" value="1"/>
</dbReference>
<dbReference type="Pfam" id="PF00612">
    <property type="entry name" value="IQ"/>
    <property type="match status" value="3"/>
</dbReference>
<dbReference type="AlphaFoldDB" id="A0A8C4QJU7"/>
<dbReference type="InterPro" id="IPR038765">
    <property type="entry name" value="Papain-like_cys_pep_sf"/>
</dbReference>
<dbReference type="Pfam" id="PF00443">
    <property type="entry name" value="UCH"/>
    <property type="match status" value="1"/>
</dbReference>
<dbReference type="FunFam" id="1.20.5.190:FF:000008">
    <property type="entry name" value="Abnormal spindle-like microcephaly-associated protein homolog"/>
    <property type="match status" value="1"/>
</dbReference>
<dbReference type="GO" id="GO:0016579">
    <property type="term" value="P:protein deubiquitination"/>
    <property type="evidence" value="ECO:0007669"/>
    <property type="project" value="InterPro"/>
</dbReference>
<dbReference type="PROSITE" id="PS50096">
    <property type="entry name" value="IQ"/>
    <property type="match status" value="3"/>
</dbReference>
<accession>A0A8C4QJU7</accession>
<evidence type="ECO:0000259" key="2">
    <source>
        <dbReference type="PROSITE" id="PS50235"/>
    </source>
</evidence>
<keyword evidence="1" id="KW-0677">Repeat</keyword>
<dbReference type="PANTHER" id="PTHR22590:SF2">
    <property type="entry name" value="IQ DOMAIN-CONTAINING PROTEIN N"/>
    <property type="match status" value="1"/>
</dbReference>
<dbReference type="Ensembl" id="ENSEBUT00000016569.1">
    <property type="protein sequence ID" value="ENSEBUP00000015992.1"/>
    <property type="gene ID" value="ENSEBUG00000010064.1"/>
</dbReference>
<dbReference type="GeneTree" id="ENSGT00940000154596"/>
<dbReference type="InterPro" id="IPR052318">
    <property type="entry name" value="CellDiv_DevSignal_Domain"/>
</dbReference>
<dbReference type="Gene3D" id="3.90.70.10">
    <property type="entry name" value="Cysteine proteinases"/>
    <property type="match status" value="1"/>
</dbReference>
<protein>
    <recommendedName>
        <fullName evidence="2">USP domain-containing protein</fullName>
    </recommendedName>
</protein>
<reference evidence="3" key="2">
    <citation type="submission" date="2025-09" db="UniProtKB">
        <authorList>
            <consortium name="Ensembl"/>
        </authorList>
    </citation>
    <scope>IDENTIFICATION</scope>
</reference>
<name>A0A8C4QJU7_EPTBU</name>
<dbReference type="CDD" id="cd23767">
    <property type="entry name" value="IQCD"/>
    <property type="match status" value="2"/>
</dbReference>